<dbReference type="Proteomes" id="UP000887116">
    <property type="component" value="Unassembled WGS sequence"/>
</dbReference>
<name>A0A8X6IBM2_TRICU</name>
<proteinExistence type="predicted"/>
<evidence type="ECO:0000259" key="1">
    <source>
        <dbReference type="Pfam" id="PF18701"/>
    </source>
</evidence>
<reference evidence="2" key="1">
    <citation type="submission" date="2020-07" db="EMBL/GenBank/DDBJ databases">
        <title>Multicomponent nature underlies the extraordinary mechanical properties of spider dragline silk.</title>
        <authorList>
            <person name="Kono N."/>
            <person name="Nakamura H."/>
            <person name="Mori M."/>
            <person name="Yoshida Y."/>
            <person name="Ohtoshi R."/>
            <person name="Malay A.D."/>
            <person name="Moran D.A.P."/>
            <person name="Tomita M."/>
            <person name="Numata K."/>
            <person name="Arakawa K."/>
        </authorList>
    </citation>
    <scope>NUCLEOTIDE SEQUENCE</scope>
</reference>
<dbReference type="PANTHER" id="PTHR47331:SF1">
    <property type="entry name" value="GAG-LIKE PROTEIN"/>
    <property type="match status" value="1"/>
</dbReference>
<dbReference type="AlphaFoldDB" id="A0A8X6IBM2"/>
<dbReference type="Pfam" id="PF18701">
    <property type="entry name" value="DUF5641"/>
    <property type="match status" value="1"/>
</dbReference>
<evidence type="ECO:0000313" key="3">
    <source>
        <dbReference type="Proteomes" id="UP000887116"/>
    </source>
</evidence>
<dbReference type="InterPro" id="IPR040676">
    <property type="entry name" value="DUF5641"/>
</dbReference>
<dbReference type="OrthoDB" id="6436107at2759"/>
<gene>
    <name evidence="2" type="primary">RF55_24856</name>
    <name evidence="2" type="ORF">TNCT_164491</name>
</gene>
<sequence>MNNRPLTYLSEKPDLKALTPSSFLQDLPKNDVPDLDKIDKTNINKRYRSVQRLRQILKERFRIEYLGFLRSSIPKRLDQIKVGDVLIGREDKRRLYWPLEKVIELFPGRDGRTRLVKLKTGKGTLLRPVQRLYPLEVTESTKAMDINLDLKEKYPFEQF</sequence>
<dbReference type="PANTHER" id="PTHR47331">
    <property type="entry name" value="PHD-TYPE DOMAIN-CONTAINING PROTEIN"/>
    <property type="match status" value="1"/>
</dbReference>
<accession>A0A8X6IBM2</accession>
<protein>
    <submittedName>
        <fullName evidence="2">Bel12-ag transposon polyprotein</fullName>
    </submittedName>
</protein>
<keyword evidence="3" id="KW-1185">Reference proteome</keyword>
<dbReference type="EMBL" id="BMAO01025300">
    <property type="protein sequence ID" value="GFR01725.1"/>
    <property type="molecule type" value="Genomic_DNA"/>
</dbReference>
<comment type="caution">
    <text evidence="2">The sequence shown here is derived from an EMBL/GenBank/DDBJ whole genome shotgun (WGS) entry which is preliminary data.</text>
</comment>
<feature type="domain" description="DUF5641" evidence="1">
    <location>
        <begin position="45"/>
        <end position="135"/>
    </location>
</feature>
<organism evidence="2 3">
    <name type="scientific">Trichonephila clavata</name>
    <name type="common">Joro spider</name>
    <name type="synonym">Nephila clavata</name>
    <dbReference type="NCBI Taxonomy" id="2740835"/>
    <lineage>
        <taxon>Eukaryota</taxon>
        <taxon>Metazoa</taxon>
        <taxon>Ecdysozoa</taxon>
        <taxon>Arthropoda</taxon>
        <taxon>Chelicerata</taxon>
        <taxon>Arachnida</taxon>
        <taxon>Araneae</taxon>
        <taxon>Araneomorphae</taxon>
        <taxon>Entelegynae</taxon>
        <taxon>Araneoidea</taxon>
        <taxon>Nephilidae</taxon>
        <taxon>Trichonephila</taxon>
    </lineage>
</organism>
<evidence type="ECO:0000313" key="2">
    <source>
        <dbReference type="EMBL" id="GFR01725.1"/>
    </source>
</evidence>